<sequence>MGVATGSCPFGLWHVHMVWSGDLVMQVRFLREPAEGPAHPAFRRYLAGDQDALAGLSSVATEGDSVYARIYRAVRAIPYGRTATYGEIAVAAGTVPRVVGNAMRANPTPLVVPCHRVVAKGGIGGFTPSIEVKRALLALEARRG</sequence>
<name>A0A7K4HMA3_9EURY</name>
<evidence type="ECO:0000256" key="3">
    <source>
        <dbReference type="ARBA" id="ARBA00022679"/>
    </source>
</evidence>
<dbReference type="PANTHER" id="PTHR10815">
    <property type="entry name" value="METHYLATED-DNA--PROTEIN-CYSTEINE METHYLTRANSFERASE"/>
    <property type="match status" value="1"/>
</dbReference>
<dbReference type="Gene3D" id="1.10.10.10">
    <property type="entry name" value="Winged helix-like DNA-binding domain superfamily/Winged helix DNA-binding domain"/>
    <property type="match status" value="1"/>
</dbReference>
<evidence type="ECO:0000256" key="4">
    <source>
        <dbReference type="ARBA" id="ARBA00022763"/>
    </source>
</evidence>
<dbReference type="InterPro" id="IPR036217">
    <property type="entry name" value="MethylDNA_cys_MeTrfase_DNAb"/>
</dbReference>
<comment type="catalytic activity">
    <reaction evidence="1">
        <text>a 4-O-methyl-thymidine in DNA + L-cysteinyl-[protein] = a thymidine in DNA + S-methyl-L-cysteinyl-[protein]</text>
        <dbReference type="Rhea" id="RHEA:53428"/>
        <dbReference type="Rhea" id="RHEA-COMP:10131"/>
        <dbReference type="Rhea" id="RHEA-COMP:10132"/>
        <dbReference type="Rhea" id="RHEA-COMP:13555"/>
        <dbReference type="Rhea" id="RHEA-COMP:13556"/>
        <dbReference type="ChEBI" id="CHEBI:29950"/>
        <dbReference type="ChEBI" id="CHEBI:82612"/>
        <dbReference type="ChEBI" id="CHEBI:137386"/>
        <dbReference type="ChEBI" id="CHEBI:137387"/>
        <dbReference type="EC" id="2.1.1.63"/>
    </reaction>
</comment>
<proteinExistence type="predicted"/>
<dbReference type="CDD" id="cd06445">
    <property type="entry name" value="ATase"/>
    <property type="match status" value="1"/>
</dbReference>
<dbReference type="InterPro" id="IPR014048">
    <property type="entry name" value="MethylDNA_cys_MeTrfase_DNA-bd"/>
</dbReference>
<dbReference type="Proteomes" id="UP000570823">
    <property type="component" value="Unassembled WGS sequence"/>
</dbReference>
<dbReference type="Pfam" id="PF01035">
    <property type="entry name" value="DNA_binding_1"/>
    <property type="match status" value="1"/>
</dbReference>
<evidence type="ECO:0000313" key="9">
    <source>
        <dbReference type="Proteomes" id="UP000570823"/>
    </source>
</evidence>
<evidence type="ECO:0000256" key="1">
    <source>
        <dbReference type="ARBA" id="ARBA00001286"/>
    </source>
</evidence>
<comment type="caution">
    <text evidence="8">The sequence shown here is derived from an EMBL/GenBank/DDBJ whole genome shotgun (WGS) entry which is preliminary data.</text>
</comment>
<gene>
    <name evidence="8" type="ORF">HWN36_02960</name>
</gene>
<dbReference type="PANTHER" id="PTHR10815:SF13">
    <property type="entry name" value="METHYLATED-DNA--PROTEIN-CYSTEINE METHYLTRANSFERASE"/>
    <property type="match status" value="1"/>
</dbReference>
<keyword evidence="5" id="KW-0234">DNA repair</keyword>
<accession>A0A7K4HMA3</accession>
<dbReference type="NCBIfam" id="TIGR00589">
    <property type="entry name" value="ogt"/>
    <property type="match status" value="1"/>
</dbReference>
<evidence type="ECO:0000256" key="5">
    <source>
        <dbReference type="ARBA" id="ARBA00023204"/>
    </source>
</evidence>
<evidence type="ECO:0000259" key="7">
    <source>
        <dbReference type="Pfam" id="PF01035"/>
    </source>
</evidence>
<feature type="domain" description="Methylated-DNA-[protein]-cysteine S-methyltransferase DNA binding" evidence="7">
    <location>
        <begin position="67"/>
        <end position="141"/>
    </location>
</feature>
<dbReference type="RefSeq" id="WP_176788000.1">
    <property type="nucleotide sequence ID" value="NZ_JABXWR010000001.1"/>
</dbReference>
<dbReference type="SUPFAM" id="SSF46767">
    <property type="entry name" value="Methylated DNA-protein cysteine methyltransferase, C-terminal domain"/>
    <property type="match status" value="1"/>
</dbReference>
<dbReference type="GO" id="GO:0032259">
    <property type="term" value="P:methylation"/>
    <property type="evidence" value="ECO:0007669"/>
    <property type="project" value="UniProtKB-KW"/>
</dbReference>
<evidence type="ECO:0000256" key="6">
    <source>
        <dbReference type="ARBA" id="ARBA00049348"/>
    </source>
</evidence>
<keyword evidence="9" id="KW-1185">Reference proteome</keyword>
<keyword evidence="4" id="KW-0227">DNA damage</keyword>
<evidence type="ECO:0000256" key="2">
    <source>
        <dbReference type="ARBA" id="ARBA00022603"/>
    </source>
</evidence>
<dbReference type="InterPro" id="IPR001497">
    <property type="entry name" value="MethylDNA_cys_MeTrfase_AS"/>
</dbReference>
<dbReference type="AlphaFoldDB" id="A0A7K4HMA3"/>
<dbReference type="GO" id="GO:0003908">
    <property type="term" value="F:methylated-DNA-[protein]-cysteine S-methyltransferase activity"/>
    <property type="evidence" value="ECO:0007669"/>
    <property type="project" value="UniProtKB-EC"/>
</dbReference>
<dbReference type="InterPro" id="IPR036388">
    <property type="entry name" value="WH-like_DNA-bd_sf"/>
</dbReference>
<protein>
    <submittedName>
        <fullName evidence="8">MGMT family protein</fullName>
    </submittedName>
</protein>
<organism evidence="8 9">
    <name type="scientific">Methanofollis tationis</name>
    <dbReference type="NCBI Taxonomy" id="81417"/>
    <lineage>
        <taxon>Archaea</taxon>
        <taxon>Methanobacteriati</taxon>
        <taxon>Methanobacteriota</taxon>
        <taxon>Stenosarchaea group</taxon>
        <taxon>Methanomicrobia</taxon>
        <taxon>Methanomicrobiales</taxon>
        <taxon>Methanomicrobiaceae</taxon>
        <taxon>Methanofollis</taxon>
    </lineage>
</organism>
<keyword evidence="2" id="KW-0489">Methyltransferase</keyword>
<dbReference type="GO" id="GO:0006281">
    <property type="term" value="P:DNA repair"/>
    <property type="evidence" value="ECO:0007669"/>
    <property type="project" value="UniProtKB-KW"/>
</dbReference>
<comment type="catalytic activity">
    <reaction evidence="6">
        <text>a 6-O-methyl-2'-deoxyguanosine in DNA + L-cysteinyl-[protein] = S-methyl-L-cysteinyl-[protein] + a 2'-deoxyguanosine in DNA</text>
        <dbReference type="Rhea" id="RHEA:24000"/>
        <dbReference type="Rhea" id="RHEA-COMP:10131"/>
        <dbReference type="Rhea" id="RHEA-COMP:10132"/>
        <dbReference type="Rhea" id="RHEA-COMP:11367"/>
        <dbReference type="Rhea" id="RHEA-COMP:11368"/>
        <dbReference type="ChEBI" id="CHEBI:29950"/>
        <dbReference type="ChEBI" id="CHEBI:82612"/>
        <dbReference type="ChEBI" id="CHEBI:85445"/>
        <dbReference type="ChEBI" id="CHEBI:85448"/>
        <dbReference type="EC" id="2.1.1.63"/>
    </reaction>
</comment>
<reference evidence="8 9" key="1">
    <citation type="submission" date="2020-06" db="EMBL/GenBank/DDBJ databases">
        <title>Methanofollis fontis sp. nov., a methanogen isolated from marine sediments near a cold seep at Four-Way Closure Ridge offshore southwestern Taiwan.</title>
        <authorList>
            <person name="Chen S.-C."/>
            <person name="Teng N.-H."/>
            <person name="Lin Y.-S."/>
            <person name="Lai M.-C."/>
            <person name="Chen H.-H."/>
            <person name="Wang C.-C."/>
        </authorList>
    </citation>
    <scope>NUCLEOTIDE SEQUENCE [LARGE SCALE GENOMIC DNA]</scope>
    <source>
        <strain evidence="8 9">DSM 2702</strain>
    </source>
</reference>
<dbReference type="PROSITE" id="PS00374">
    <property type="entry name" value="MGMT"/>
    <property type="match status" value="1"/>
</dbReference>
<dbReference type="OrthoDB" id="372118at2157"/>
<evidence type="ECO:0000313" key="8">
    <source>
        <dbReference type="EMBL" id="NVO66292.1"/>
    </source>
</evidence>
<keyword evidence="3" id="KW-0808">Transferase</keyword>
<dbReference type="EMBL" id="JABXWR010000001">
    <property type="protein sequence ID" value="NVO66292.1"/>
    <property type="molecule type" value="Genomic_DNA"/>
</dbReference>